<dbReference type="InterPro" id="IPR038501">
    <property type="entry name" value="Spore_GerAC_C_sf"/>
</dbReference>
<dbReference type="Pfam" id="PF05504">
    <property type="entry name" value="Spore_GerAC"/>
    <property type="match status" value="1"/>
</dbReference>
<dbReference type="NCBIfam" id="TIGR02887">
    <property type="entry name" value="spore_ger_x_C"/>
    <property type="match status" value="1"/>
</dbReference>
<comment type="caution">
    <text evidence="10">The sequence shown here is derived from an EMBL/GenBank/DDBJ whole genome shotgun (WGS) entry which is preliminary data.</text>
</comment>
<evidence type="ECO:0000256" key="7">
    <source>
        <dbReference type="ARBA" id="ARBA00023288"/>
    </source>
</evidence>
<dbReference type="PANTHER" id="PTHR35789:SF1">
    <property type="entry name" value="SPORE GERMINATION PROTEIN B3"/>
    <property type="match status" value="1"/>
</dbReference>
<dbReference type="Pfam" id="PF25198">
    <property type="entry name" value="Spore_GerAC_N"/>
    <property type="match status" value="1"/>
</dbReference>
<evidence type="ECO:0000313" key="10">
    <source>
        <dbReference type="EMBL" id="MBB6730124.1"/>
    </source>
</evidence>
<evidence type="ECO:0000256" key="5">
    <source>
        <dbReference type="ARBA" id="ARBA00023136"/>
    </source>
</evidence>
<keyword evidence="4" id="KW-0732">Signal</keyword>
<reference evidence="10 11" key="1">
    <citation type="submission" date="2020-08" db="EMBL/GenBank/DDBJ databases">
        <title>Cohnella phylogeny.</title>
        <authorList>
            <person name="Dunlap C."/>
        </authorList>
    </citation>
    <scope>NUCLEOTIDE SEQUENCE [LARGE SCALE GENOMIC DNA]</scope>
    <source>
        <strain evidence="10 11">CBP 2801</strain>
    </source>
</reference>
<dbReference type="AlphaFoldDB" id="A0A7X0SJT2"/>
<dbReference type="EMBL" id="JACJVO010000005">
    <property type="protein sequence ID" value="MBB6730124.1"/>
    <property type="molecule type" value="Genomic_DNA"/>
</dbReference>
<dbReference type="GO" id="GO:0016020">
    <property type="term" value="C:membrane"/>
    <property type="evidence" value="ECO:0007669"/>
    <property type="project" value="UniProtKB-SubCell"/>
</dbReference>
<evidence type="ECO:0000259" key="9">
    <source>
        <dbReference type="Pfam" id="PF25198"/>
    </source>
</evidence>
<evidence type="ECO:0000313" key="11">
    <source>
        <dbReference type="Proteomes" id="UP000564644"/>
    </source>
</evidence>
<dbReference type="Gene3D" id="3.30.300.210">
    <property type="entry name" value="Nutrient germinant receptor protein C, domain 3"/>
    <property type="match status" value="1"/>
</dbReference>
<protein>
    <submittedName>
        <fullName evidence="10">Ger(X)C family spore germination protein</fullName>
    </submittedName>
</protein>
<evidence type="ECO:0000256" key="2">
    <source>
        <dbReference type="ARBA" id="ARBA00007886"/>
    </source>
</evidence>
<evidence type="ECO:0000256" key="6">
    <source>
        <dbReference type="ARBA" id="ARBA00023139"/>
    </source>
</evidence>
<evidence type="ECO:0000256" key="3">
    <source>
        <dbReference type="ARBA" id="ARBA00022544"/>
    </source>
</evidence>
<proteinExistence type="inferred from homology"/>
<feature type="domain" description="Spore germination GerAC-like C-terminal" evidence="8">
    <location>
        <begin position="249"/>
        <end position="418"/>
    </location>
</feature>
<gene>
    <name evidence="10" type="ORF">H7C18_04365</name>
</gene>
<name>A0A7X0SJT2_9BACL</name>
<dbReference type="Proteomes" id="UP000564644">
    <property type="component" value="Unassembled WGS sequence"/>
</dbReference>
<keyword evidence="3" id="KW-0309">Germination</keyword>
<dbReference type="InterPro" id="IPR008844">
    <property type="entry name" value="Spore_GerAC-like"/>
</dbReference>
<keyword evidence="7" id="KW-0449">Lipoprotein</keyword>
<evidence type="ECO:0000256" key="4">
    <source>
        <dbReference type="ARBA" id="ARBA00022729"/>
    </source>
</evidence>
<dbReference type="PANTHER" id="PTHR35789">
    <property type="entry name" value="SPORE GERMINATION PROTEIN B3"/>
    <property type="match status" value="1"/>
</dbReference>
<organism evidence="10 11">
    <name type="scientific">Cohnella zeiphila</name>
    <dbReference type="NCBI Taxonomy" id="2761120"/>
    <lineage>
        <taxon>Bacteria</taxon>
        <taxon>Bacillati</taxon>
        <taxon>Bacillota</taxon>
        <taxon>Bacilli</taxon>
        <taxon>Bacillales</taxon>
        <taxon>Paenibacillaceae</taxon>
        <taxon>Cohnella</taxon>
    </lineage>
</organism>
<accession>A0A7X0SJT2</accession>
<keyword evidence="11" id="KW-1185">Reference proteome</keyword>
<keyword evidence="5" id="KW-0472">Membrane</keyword>
<comment type="similarity">
    <text evidence="2">Belongs to the GerABKC lipoprotein family.</text>
</comment>
<dbReference type="InterPro" id="IPR057336">
    <property type="entry name" value="GerAC_N"/>
</dbReference>
<comment type="subcellular location">
    <subcellularLocation>
        <location evidence="1">Membrane</location>
        <topology evidence="1">Lipid-anchor</topology>
    </subcellularLocation>
</comment>
<dbReference type="GO" id="GO:0009847">
    <property type="term" value="P:spore germination"/>
    <property type="evidence" value="ECO:0007669"/>
    <property type="project" value="InterPro"/>
</dbReference>
<evidence type="ECO:0000259" key="8">
    <source>
        <dbReference type="Pfam" id="PF05504"/>
    </source>
</evidence>
<keyword evidence="6" id="KW-0564">Palmitate</keyword>
<feature type="domain" description="Spore germination protein N-terminal" evidence="9">
    <location>
        <begin position="38"/>
        <end position="239"/>
    </location>
</feature>
<evidence type="ECO:0000256" key="1">
    <source>
        <dbReference type="ARBA" id="ARBA00004635"/>
    </source>
</evidence>
<dbReference type="InterPro" id="IPR046953">
    <property type="entry name" value="Spore_GerAC-like_C"/>
</dbReference>
<sequence>MGAREAGGSDLNARAWCKSALALIALLSSVPLLTGCWDRLEIEDRAVVLGISVDAIDPSEAEKEDEITHLRGSYLEPGGSMIRLGVQIAVPGRIPLGPGEGGGSGQGSSKRTVWVMDVPGYTIDDALMNLQQQLSGQLFFGHLRVIVVSESLARKGIQNLNDYLRRNSQLRRMAWMMVTKGKALDLMKSAPELERVPTLYLMSTMDSAVRMGKFPTNYVGMYWSRASKKGQEGFLPYVEMKKEQNIELKGMAYFKKDRMVGVTKPFEIATYMVIKGLNPAGYRAFVRLGNPERTVMVYATSRKSKINVDIRNGLPHFDVNIFTELNLEEKVSNELTVNRSSLLREVGKQNEKALLSSVESLIEQTKQAHSDIFGFGEYVRAMKPGYWRTHVKSKEAWQEMYPRITVDFHIHSRIRRIGMKAR</sequence>